<feature type="transmembrane region" description="Helical" evidence="1">
    <location>
        <begin position="178"/>
        <end position="200"/>
    </location>
</feature>
<evidence type="ECO:0000313" key="2">
    <source>
        <dbReference type="EMBL" id="TCI12392.1"/>
    </source>
</evidence>
<protein>
    <submittedName>
        <fullName evidence="2">Uncharacterized protein</fullName>
    </submittedName>
</protein>
<name>A0A4R0YT38_9GAMM</name>
<keyword evidence="1" id="KW-1133">Transmembrane helix</keyword>
<proteinExistence type="predicted"/>
<comment type="caution">
    <text evidence="2">The sequence shown here is derived from an EMBL/GenBank/DDBJ whole genome shotgun (WGS) entry which is preliminary data.</text>
</comment>
<dbReference type="Proteomes" id="UP000291822">
    <property type="component" value="Unassembled WGS sequence"/>
</dbReference>
<sequence length="301" mass="31997">MAYKNARRVSMGALFGALFQALQWRLLLLWIVLMLIPAIVVALPLMGSLNDMLSHSVHADSFAAGFDALMFGEVVRGISDSSNAIRGAVAAGVIITLLLSPLFNGMIVGSGRAGQSLGFSTLWQSGFVEYGRMFRLMLLSLVPFAIAAFVIKTGSGFVDDKADQAVLEAQATAARHTMMWVTGLVVVLAHVIAESARAAYIADPQLRSALVALGRGFMQLLRRPLSSVFAFLLVSVIGFGIAFALGVARAHTTAFGGMNLLLAFVLTQLVVLAIGWTRIARLFSLAVVARSLGMGRRGAAL</sequence>
<dbReference type="AlphaFoldDB" id="A0A4R0YT38"/>
<feature type="transmembrane region" description="Helical" evidence="1">
    <location>
        <begin position="136"/>
        <end position="158"/>
    </location>
</feature>
<keyword evidence="1" id="KW-0812">Transmembrane</keyword>
<evidence type="ECO:0000313" key="3">
    <source>
        <dbReference type="Proteomes" id="UP000291822"/>
    </source>
</evidence>
<dbReference type="EMBL" id="SJTG01000001">
    <property type="protein sequence ID" value="TCI12392.1"/>
    <property type="molecule type" value="Genomic_DNA"/>
</dbReference>
<gene>
    <name evidence="2" type="ORF">EZM97_03320</name>
</gene>
<evidence type="ECO:0000256" key="1">
    <source>
        <dbReference type="SAM" id="Phobius"/>
    </source>
</evidence>
<feature type="transmembrane region" description="Helical" evidence="1">
    <location>
        <begin position="225"/>
        <end position="248"/>
    </location>
</feature>
<accession>A0A4R0YT38</accession>
<feature type="transmembrane region" description="Helical" evidence="1">
    <location>
        <begin position="254"/>
        <end position="276"/>
    </location>
</feature>
<keyword evidence="1" id="KW-0472">Membrane</keyword>
<keyword evidence="3" id="KW-1185">Reference proteome</keyword>
<feature type="transmembrane region" description="Helical" evidence="1">
    <location>
        <begin position="83"/>
        <end position="103"/>
    </location>
</feature>
<dbReference type="RefSeq" id="WP_131150828.1">
    <property type="nucleotide sequence ID" value="NZ_SJTG01000001.1"/>
</dbReference>
<reference evidence="2 3" key="1">
    <citation type="submission" date="2019-02" db="EMBL/GenBank/DDBJ databases">
        <title>Dyella amyloliquefaciens sp. nov., isolated from forest soil.</title>
        <authorList>
            <person name="Gao Z.-H."/>
            <person name="Qiu L.-H."/>
        </authorList>
    </citation>
    <scope>NUCLEOTIDE SEQUENCE [LARGE SCALE GENOMIC DNA]</scope>
    <source>
        <strain evidence="2 3">KACC 12747</strain>
    </source>
</reference>
<organism evidence="2 3">
    <name type="scientific">Dyella soli</name>
    <dbReference type="NCBI Taxonomy" id="522319"/>
    <lineage>
        <taxon>Bacteria</taxon>
        <taxon>Pseudomonadati</taxon>
        <taxon>Pseudomonadota</taxon>
        <taxon>Gammaproteobacteria</taxon>
        <taxon>Lysobacterales</taxon>
        <taxon>Rhodanobacteraceae</taxon>
        <taxon>Dyella</taxon>
    </lineage>
</organism>